<dbReference type="InterPro" id="IPR000477">
    <property type="entry name" value="RT_dom"/>
</dbReference>
<keyword evidence="2" id="KW-0808">Transferase</keyword>
<dbReference type="InterPro" id="IPR043502">
    <property type="entry name" value="DNA/RNA_pol_sf"/>
</dbReference>
<proteinExistence type="predicted"/>
<dbReference type="InterPro" id="IPR053134">
    <property type="entry name" value="RNA-dir_DNA_polymerase"/>
</dbReference>
<dbReference type="Pfam" id="PF00078">
    <property type="entry name" value="RVT_1"/>
    <property type="match status" value="1"/>
</dbReference>
<keyword evidence="2" id="KW-0548">Nucleotidyltransferase</keyword>
<dbReference type="Gene3D" id="3.10.10.10">
    <property type="entry name" value="HIV Type 1 Reverse Transcriptase, subunit A, domain 1"/>
    <property type="match status" value="1"/>
</dbReference>
<accession>A0ABQ5DY55</accession>
<dbReference type="InterPro" id="IPR043128">
    <property type="entry name" value="Rev_trsase/Diguanyl_cyclase"/>
</dbReference>
<dbReference type="PANTHER" id="PTHR24559">
    <property type="entry name" value="TRANSPOSON TY3-I GAG-POL POLYPROTEIN"/>
    <property type="match status" value="1"/>
</dbReference>
<dbReference type="SUPFAM" id="SSF56672">
    <property type="entry name" value="DNA/RNA polymerases"/>
    <property type="match status" value="1"/>
</dbReference>
<organism evidence="2 3">
    <name type="scientific">Tanacetum coccineum</name>
    <dbReference type="NCBI Taxonomy" id="301880"/>
    <lineage>
        <taxon>Eukaryota</taxon>
        <taxon>Viridiplantae</taxon>
        <taxon>Streptophyta</taxon>
        <taxon>Embryophyta</taxon>
        <taxon>Tracheophyta</taxon>
        <taxon>Spermatophyta</taxon>
        <taxon>Magnoliopsida</taxon>
        <taxon>eudicotyledons</taxon>
        <taxon>Gunneridae</taxon>
        <taxon>Pentapetalae</taxon>
        <taxon>asterids</taxon>
        <taxon>campanulids</taxon>
        <taxon>Asterales</taxon>
        <taxon>Asteraceae</taxon>
        <taxon>Asteroideae</taxon>
        <taxon>Anthemideae</taxon>
        <taxon>Anthemidinae</taxon>
        <taxon>Tanacetum</taxon>
    </lineage>
</organism>
<keyword evidence="3" id="KW-1185">Reference proteome</keyword>
<feature type="domain" description="Reverse transcriptase" evidence="1">
    <location>
        <begin position="3"/>
        <end position="169"/>
    </location>
</feature>
<evidence type="ECO:0000259" key="1">
    <source>
        <dbReference type="Pfam" id="PF00078"/>
    </source>
</evidence>
<dbReference type="PANTHER" id="PTHR24559:SF444">
    <property type="entry name" value="REVERSE TRANSCRIPTASE DOMAIN-CONTAINING PROTEIN"/>
    <property type="match status" value="1"/>
</dbReference>
<gene>
    <name evidence="2" type="ORF">Tco_0941634</name>
</gene>
<dbReference type="GO" id="GO:0003964">
    <property type="term" value="F:RNA-directed DNA polymerase activity"/>
    <property type="evidence" value="ECO:0007669"/>
    <property type="project" value="UniProtKB-KW"/>
</dbReference>
<evidence type="ECO:0000313" key="2">
    <source>
        <dbReference type="EMBL" id="GJT41769.1"/>
    </source>
</evidence>
<name>A0ABQ5DY55_9ASTR</name>
<comment type="caution">
    <text evidence="2">The sequence shown here is derived from an EMBL/GenBank/DDBJ whole genome shotgun (WGS) entry which is preliminary data.</text>
</comment>
<dbReference type="CDD" id="cd01647">
    <property type="entry name" value="RT_LTR"/>
    <property type="match status" value="1"/>
</dbReference>
<dbReference type="Gene3D" id="3.30.70.270">
    <property type="match status" value="1"/>
</dbReference>
<keyword evidence="2" id="KW-0695">RNA-directed DNA polymerase</keyword>
<dbReference type="Proteomes" id="UP001151760">
    <property type="component" value="Unassembled WGS sequence"/>
</dbReference>
<protein>
    <submittedName>
        <fullName evidence="2">Reverse transcriptase domain-containing protein</fullName>
    </submittedName>
</protein>
<evidence type="ECO:0000313" key="3">
    <source>
        <dbReference type="Proteomes" id="UP001151760"/>
    </source>
</evidence>
<reference evidence="2" key="1">
    <citation type="journal article" date="2022" name="Int. J. Mol. Sci.">
        <title>Draft Genome of Tanacetum Coccineum: Genomic Comparison of Closely Related Tanacetum-Family Plants.</title>
        <authorList>
            <person name="Yamashiro T."/>
            <person name="Shiraishi A."/>
            <person name="Nakayama K."/>
            <person name="Satake H."/>
        </authorList>
    </citation>
    <scope>NUCLEOTIDE SEQUENCE</scope>
</reference>
<reference evidence="2" key="2">
    <citation type="submission" date="2022-01" db="EMBL/GenBank/DDBJ databases">
        <authorList>
            <person name="Yamashiro T."/>
            <person name="Shiraishi A."/>
            <person name="Satake H."/>
            <person name="Nakayama K."/>
        </authorList>
    </citation>
    <scope>NUCLEOTIDE SEQUENCE</scope>
</reference>
<dbReference type="EMBL" id="BQNB010015589">
    <property type="protein sequence ID" value="GJT41769.1"/>
    <property type="molecule type" value="Genomic_DNA"/>
</dbReference>
<sequence>MCIDFTSLNKACPKDIYPLPEIDQKIESLEGYKLKCFPDAYKGYHQIRMAKVDEEKTLFHTKHGTFCYEKMLFVLKNARATYQRLMDQTFSNQLGRNIEIYVDDMVIKSRNECCFISDIQETFETLRITNMKLNPKKCTFRAESRLGYMITNEGIKANPEKSTSYNCLGLPEIPTRCSGIKWKVSSPRTIFVQVYRTVTHFL</sequence>